<dbReference type="EMBL" id="JBHRTI010000007">
    <property type="protein sequence ID" value="MFC3148769.1"/>
    <property type="molecule type" value="Genomic_DNA"/>
</dbReference>
<feature type="domain" description="Dienelactone hydrolase" evidence="3">
    <location>
        <begin position="57"/>
        <end position="286"/>
    </location>
</feature>
<dbReference type="Pfam" id="PF01738">
    <property type="entry name" value="DLH"/>
    <property type="match status" value="1"/>
</dbReference>
<evidence type="ECO:0000313" key="5">
    <source>
        <dbReference type="Proteomes" id="UP001595556"/>
    </source>
</evidence>
<accession>A0ABV7H4C8</accession>
<evidence type="ECO:0000256" key="1">
    <source>
        <dbReference type="ARBA" id="ARBA00022801"/>
    </source>
</evidence>
<evidence type="ECO:0000256" key="2">
    <source>
        <dbReference type="SAM" id="SignalP"/>
    </source>
</evidence>
<evidence type="ECO:0000313" key="4">
    <source>
        <dbReference type="EMBL" id="MFC3148769.1"/>
    </source>
</evidence>
<dbReference type="Gene3D" id="3.40.50.1820">
    <property type="entry name" value="alpha/beta hydrolase"/>
    <property type="match status" value="1"/>
</dbReference>
<proteinExistence type="predicted"/>
<gene>
    <name evidence="4" type="ORF">ACFOEN_14145</name>
</gene>
<dbReference type="InterPro" id="IPR029058">
    <property type="entry name" value="AB_hydrolase_fold"/>
</dbReference>
<dbReference type="InterPro" id="IPR050261">
    <property type="entry name" value="FrsA_esterase"/>
</dbReference>
<comment type="caution">
    <text evidence="4">The sequence shown here is derived from an EMBL/GenBank/DDBJ whole genome shotgun (WGS) entry which is preliminary data.</text>
</comment>
<protein>
    <submittedName>
        <fullName evidence="4">Dienelactone hydrolase family protein</fullName>
        <ecNumber evidence="4">3.1.-.-</ecNumber>
    </submittedName>
</protein>
<keyword evidence="1 4" id="KW-0378">Hydrolase</keyword>
<dbReference type="PANTHER" id="PTHR22946:SF9">
    <property type="entry name" value="POLYKETIDE TRANSFERASE AF380"/>
    <property type="match status" value="1"/>
</dbReference>
<name>A0ABV7H4C8_9BURK</name>
<dbReference type="Proteomes" id="UP001595556">
    <property type="component" value="Unassembled WGS sequence"/>
</dbReference>
<feature type="signal peptide" evidence="2">
    <location>
        <begin position="1"/>
        <end position="29"/>
    </location>
</feature>
<dbReference type="InterPro" id="IPR002925">
    <property type="entry name" value="Dienelactn_hydro"/>
</dbReference>
<dbReference type="EC" id="3.1.-.-" evidence="4"/>
<dbReference type="PANTHER" id="PTHR22946">
    <property type="entry name" value="DIENELACTONE HYDROLASE DOMAIN-CONTAINING PROTEIN-RELATED"/>
    <property type="match status" value="1"/>
</dbReference>
<feature type="chain" id="PRO_5046437810" evidence="2">
    <location>
        <begin position="30"/>
        <end position="289"/>
    </location>
</feature>
<dbReference type="SUPFAM" id="SSF53474">
    <property type="entry name" value="alpha/beta-Hydrolases"/>
    <property type="match status" value="1"/>
</dbReference>
<dbReference type="GO" id="GO:0016787">
    <property type="term" value="F:hydrolase activity"/>
    <property type="evidence" value="ECO:0007669"/>
    <property type="project" value="UniProtKB-KW"/>
</dbReference>
<keyword evidence="2" id="KW-0732">Signal</keyword>
<organism evidence="4 5">
    <name type="scientific">Piscinibacterium candidicorallinum</name>
    <dbReference type="NCBI Taxonomy" id="1793872"/>
    <lineage>
        <taxon>Bacteria</taxon>
        <taxon>Pseudomonadati</taxon>
        <taxon>Pseudomonadota</taxon>
        <taxon>Betaproteobacteria</taxon>
        <taxon>Burkholderiales</taxon>
        <taxon>Piscinibacterium</taxon>
    </lineage>
</organism>
<dbReference type="RefSeq" id="WP_377305002.1">
    <property type="nucleotide sequence ID" value="NZ_CP180191.1"/>
</dbReference>
<evidence type="ECO:0000259" key="3">
    <source>
        <dbReference type="Pfam" id="PF01738"/>
    </source>
</evidence>
<reference evidence="5" key="1">
    <citation type="journal article" date="2019" name="Int. J. Syst. Evol. Microbiol.">
        <title>The Global Catalogue of Microorganisms (GCM) 10K type strain sequencing project: providing services to taxonomists for standard genome sequencing and annotation.</title>
        <authorList>
            <consortium name="The Broad Institute Genomics Platform"/>
            <consortium name="The Broad Institute Genome Sequencing Center for Infectious Disease"/>
            <person name="Wu L."/>
            <person name="Ma J."/>
        </authorList>
    </citation>
    <scope>NUCLEOTIDE SEQUENCE [LARGE SCALE GENOMIC DNA]</scope>
    <source>
        <strain evidence="5">KCTC 52168</strain>
    </source>
</reference>
<keyword evidence="5" id="KW-1185">Reference proteome</keyword>
<sequence>MSVLSLHTVLRRAAAAVLLLAAVALPAWAETAPNPLSIAGPQGLALQVHWYPLKDARGPQPVVIAFHGCAGLYRSDSVTFDERYPDYIKYLHERGYAVLLPDSFTSRGSGSICEIAARDRTINVETRREDVISAIAWLKSRSDVDGKRIALLGWSHGAMTVLSALNTQREPHAQGIAGAAVFYPGCSELLRRGYGLQVPLLMQLGALDDWTAPAPCEKLVAQLTAQPGSDVTLRIYPDSYHGFDSRTPARFRMGVPNGTNPGGVHVGGNRKARAQSLDELDRFLKRILQ</sequence>